<dbReference type="PANTHER" id="PTHR33164:SF95">
    <property type="entry name" value="TRANSCRIPTIONAL REGULATOR"/>
    <property type="match status" value="1"/>
</dbReference>
<proteinExistence type="predicted"/>
<evidence type="ECO:0000259" key="1">
    <source>
        <dbReference type="PROSITE" id="PS50995"/>
    </source>
</evidence>
<feature type="domain" description="HTH marR-type" evidence="1">
    <location>
        <begin position="14"/>
        <end position="150"/>
    </location>
</feature>
<dbReference type="InterPro" id="IPR036390">
    <property type="entry name" value="WH_DNA-bd_sf"/>
</dbReference>
<comment type="caution">
    <text evidence="2">The sequence shown here is derived from an EMBL/GenBank/DDBJ whole genome shotgun (WGS) entry which is preliminary data.</text>
</comment>
<organism evidence="2 3">
    <name type="scientific">Aquibium pacificus</name>
    <dbReference type="NCBI Taxonomy" id="3153579"/>
    <lineage>
        <taxon>Bacteria</taxon>
        <taxon>Pseudomonadati</taxon>
        <taxon>Pseudomonadota</taxon>
        <taxon>Alphaproteobacteria</taxon>
        <taxon>Hyphomicrobiales</taxon>
        <taxon>Phyllobacteriaceae</taxon>
        <taxon>Aquibium</taxon>
    </lineage>
</organism>
<evidence type="ECO:0000313" key="2">
    <source>
        <dbReference type="EMBL" id="MEX0407039.1"/>
    </source>
</evidence>
<dbReference type="PRINTS" id="PR00598">
    <property type="entry name" value="HTHMARR"/>
</dbReference>
<sequence>MSARKPLRVVDASEPRAYRLEEQIGFALRKANQRHVAIFASRIGEMTPPQFAALAKLHEVGETSQNQLGSQIAMDAATVKGVIDRLKARGLVAVDSHKDDRRRIVVSLTEEGRQTVEKLLPLAEEITAETLAPLNSRDAAALLRLLAKLA</sequence>
<dbReference type="SUPFAM" id="SSF46785">
    <property type="entry name" value="Winged helix' DNA-binding domain"/>
    <property type="match status" value="1"/>
</dbReference>
<dbReference type="PANTHER" id="PTHR33164">
    <property type="entry name" value="TRANSCRIPTIONAL REGULATOR, MARR FAMILY"/>
    <property type="match status" value="1"/>
</dbReference>
<gene>
    <name evidence="2" type="ORF">ABGN05_15345</name>
</gene>
<reference evidence="2 3" key="1">
    <citation type="submission" date="2024-05" db="EMBL/GenBank/DDBJ databases">
        <authorList>
            <person name="Jiang F."/>
        </authorList>
    </citation>
    <scope>NUCLEOTIDE SEQUENCE [LARGE SCALE GENOMIC DNA]</scope>
    <source>
        <strain evidence="2 3">LZ166</strain>
    </source>
</reference>
<dbReference type="InterPro" id="IPR000835">
    <property type="entry name" value="HTH_MarR-typ"/>
</dbReference>
<dbReference type="InterPro" id="IPR039422">
    <property type="entry name" value="MarR/SlyA-like"/>
</dbReference>
<protein>
    <submittedName>
        <fullName evidence="2">MarR family transcriptional regulator</fullName>
    </submittedName>
</protein>
<evidence type="ECO:0000313" key="3">
    <source>
        <dbReference type="Proteomes" id="UP001556692"/>
    </source>
</evidence>
<dbReference type="EMBL" id="JBDPGJ010000003">
    <property type="protein sequence ID" value="MEX0407039.1"/>
    <property type="molecule type" value="Genomic_DNA"/>
</dbReference>
<accession>A0ABV3SJT5</accession>
<dbReference type="InterPro" id="IPR036388">
    <property type="entry name" value="WH-like_DNA-bd_sf"/>
</dbReference>
<dbReference type="SMART" id="SM00347">
    <property type="entry name" value="HTH_MARR"/>
    <property type="match status" value="1"/>
</dbReference>
<dbReference type="Gene3D" id="1.10.10.10">
    <property type="entry name" value="Winged helix-like DNA-binding domain superfamily/Winged helix DNA-binding domain"/>
    <property type="match status" value="1"/>
</dbReference>
<keyword evidence="3" id="KW-1185">Reference proteome</keyword>
<name>A0ABV3SJT5_9HYPH</name>
<dbReference type="PROSITE" id="PS50995">
    <property type="entry name" value="HTH_MARR_2"/>
    <property type="match status" value="1"/>
</dbReference>
<dbReference type="Proteomes" id="UP001556692">
    <property type="component" value="Unassembled WGS sequence"/>
</dbReference>
<dbReference type="RefSeq" id="WP_367954913.1">
    <property type="nucleotide sequence ID" value="NZ_JBDPGJ010000003.1"/>
</dbReference>
<dbReference type="Pfam" id="PF01047">
    <property type="entry name" value="MarR"/>
    <property type="match status" value="1"/>
</dbReference>